<accession>A0AAF0P6E1</accession>
<feature type="transmembrane region" description="Helical" evidence="1">
    <location>
        <begin position="44"/>
        <end position="62"/>
    </location>
</feature>
<proteinExistence type="predicted"/>
<reference evidence="2 3" key="1">
    <citation type="submission" date="2022-07" db="EMBL/GenBank/DDBJ databases">
        <title>Two temperate virus in Haloterrigena jeotgali A29.</title>
        <authorList>
            <person name="Deng X."/>
        </authorList>
    </citation>
    <scope>NUCLEOTIDE SEQUENCE [LARGE SCALE GENOMIC DNA]</scope>
    <source>
        <strain evidence="2 3">A29</strain>
    </source>
</reference>
<keyword evidence="1" id="KW-0472">Membrane</keyword>
<gene>
    <name evidence="2" type="ORF">NP511_11650</name>
</gene>
<dbReference type="InterPro" id="IPR058324">
    <property type="entry name" value="DUF8011"/>
</dbReference>
<dbReference type="GeneID" id="84214605"/>
<keyword evidence="1" id="KW-1133">Transmembrane helix</keyword>
<sequence length="94" mass="10076">MEIHIEEFFSEPGGWEEARVSIGSSLAFFGIYACFELLYDSGSLPLLVLGGATALSGIAELLPTNRRRPAIVLRVTAIVLLVALIATALRSLLS</sequence>
<dbReference type="AlphaFoldDB" id="A0AAF0P6E1"/>
<protein>
    <submittedName>
        <fullName evidence="2">Uncharacterized protein</fullName>
    </submittedName>
</protein>
<evidence type="ECO:0000313" key="3">
    <source>
        <dbReference type="Proteomes" id="UP001224926"/>
    </source>
</evidence>
<organism evidence="2 3">
    <name type="scientific">Natrinema thermotolerans</name>
    <dbReference type="NCBI Taxonomy" id="121872"/>
    <lineage>
        <taxon>Archaea</taxon>
        <taxon>Methanobacteriati</taxon>
        <taxon>Methanobacteriota</taxon>
        <taxon>Stenosarchaea group</taxon>
        <taxon>Halobacteria</taxon>
        <taxon>Halobacteriales</taxon>
        <taxon>Natrialbaceae</taxon>
        <taxon>Natrinema</taxon>
    </lineage>
</organism>
<feature type="transmembrane region" description="Helical" evidence="1">
    <location>
        <begin position="71"/>
        <end position="93"/>
    </location>
</feature>
<evidence type="ECO:0000256" key="1">
    <source>
        <dbReference type="SAM" id="Phobius"/>
    </source>
</evidence>
<dbReference type="Proteomes" id="UP001224926">
    <property type="component" value="Chromosome"/>
</dbReference>
<keyword evidence="3" id="KW-1185">Reference proteome</keyword>
<name>A0AAF0P6E1_9EURY</name>
<dbReference type="EMBL" id="CP101873">
    <property type="protein sequence ID" value="WMT06038.1"/>
    <property type="molecule type" value="Genomic_DNA"/>
</dbReference>
<evidence type="ECO:0000313" key="2">
    <source>
        <dbReference type="EMBL" id="WMT06038.1"/>
    </source>
</evidence>
<feature type="transmembrane region" description="Helical" evidence="1">
    <location>
        <begin position="20"/>
        <end position="38"/>
    </location>
</feature>
<dbReference type="GeneID" id="39862274"/>
<keyword evidence="1" id="KW-0812">Transmembrane</keyword>
<dbReference type="Pfam" id="PF26041">
    <property type="entry name" value="DUF8011"/>
    <property type="match status" value="1"/>
</dbReference>
<dbReference type="RefSeq" id="WP_049965614.1">
    <property type="nucleotide sequence ID" value="NZ_CP101873.1"/>
</dbReference>